<dbReference type="InterPro" id="IPR032459">
    <property type="entry name" value="Oxidoreduct_C"/>
</dbReference>
<keyword evidence="1" id="KW-0560">Oxidoreductase</keyword>
<reference evidence="5" key="2">
    <citation type="journal article" date="2018" name="BMC Genomics">
        <title>Whole genome sequencing and function prediction of 133 gut anaerobes isolated from chicken caecum in pure cultures.</title>
        <authorList>
            <person name="Medvecky M."/>
            <person name="Cejkova D."/>
            <person name="Polansky O."/>
            <person name="Karasova D."/>
            <person name="Kubasova T."/>
            <person name="Cizek A."/>
            <person name="Rychlik I."/>
        </authorList>
    </citation>
    <scope>NUCLEOTIDE SEQUENCE</scope>
    <source>
        <strain evidence="5">An109</strain>
    </source>
</reference>
<reference evidence="6" key="1">
    <citation type="submission" date="2017-04" db="EMBL/GenBank/DDBJ databases">
        <title>Function of individual gut microbiota members based on whole genome sequencing of pure cultures obtained from chicken caecum.</title>
        <authorList>
            <person name="Medvecky M."/>
            <person name="Cejkova D."/>
            <person name="Polansky O."/>
            <person name="Karasova D."/>
            <person name="Kubasova T."/>
            <person name="Cizek A."/>
            <person name="Rychlik I."/>
        </authorList>
    </citation>
    <scope>NUCLEOTIDE SEQUENCE [LARGE SCALE GENOMIC DNA]</scope>
    <source>
        <strain evidence="6">An109</strain>
    </source>
</reference>
<dbReference type="EMBL" id="WDED01000001">
    <property type="protein sequence ID" value="KAB6150218.1"/>
    <property type="molecule type" value="Genomic_DNA"/>
</dbReference>
<dbReference type="InterPro" id="IPR036291">
    <property type="entry name" value="NAD(P)-bd_dom_sf"/>
</dbReference>
<dbReference type="GO" id="GO:0000166">
    <property type="term" value="F:nucleotide binding"/>
    <property type="evidence" value="ECO:0007669"/>
    <property type="project" value="InterPro"/>
</dbReference>
<dbReference type="SUPFAM" id="SSF51735">
    <property type="entry name" value="NAD(P)-binding Rossmann-fold domains"/>
    <property type="match status" value="1"/>
</dbReference>
<dbReference type="InterPro" id="IPR050463">
    <property type="entry name" value="Gfo/Idh/MocA_oxidrdct_glycsds"/>
</dbReference>
<dbReference type="RefSeq" id="WP_087317106.1">
    <property type="nucleotide sequence ID" value="NZ_JAHOJA010000003.1"/>
</dbReference>
<dbReference type="Proteomes" id="UP000196036">
    <property type="component" value="Unassembled WGS sequence"/>
</dbReference>
<sequence>MKFIYKGIGLISILFIVSSCSFSKKQTMNKAEANDSCKIEVVVLDPGHFHASLLQKDALAVINDTIRIYAPEGIGVNQYLESIDSYNHRPKSPTTWKKQVYTGEDYLQKMLSDHKGDVVILAGNNQKKTRYIIESIKAGYNVLADKPLAINSQDFQLLTEAYLLAQQKGLLLYDLMTERYDILNIIEKELLHQTELFGELQKGSPDNPSVIMESVHHFFKKVSGKPLVRPAWYYDIAQQGEGIADVTTHLIDLINWQCFPDEAIHYQSDVKVLSAKHWPTPITLAEFSQSTQTDSFPIYLNQYIKNDVLEVMANGSLNYTVKGIYMGMKVTWNYMPPVHGGDTFTSIKKGSKATLKIVQNEKNGFVKELYIQKKPNIDSHAFETQLQKTIEQLQESYPFLSVKNKSNGIYLIDIPQEYRLGHEEHFSKVAKAFLHYIRNKNIPEWENENTLTKYYITTTAVEMAKKENK</sequence>
<dbReference type="Pfam" id="PF16490">
    <property type="entry name" value="Oxidoreduct_C"/>
    <property type="match status" value="1"/>
</dbReference>
<protein>
    <submittedName>
        <fullName evidence="5">Oxidoreductase</fullName>
    </submittedName>
</protein>
<dbReference type="EMBL" id="NFLW01000001">
    <property type="protein sequence ID" value="OUQ74171.1"/>
    <property type="molecule type" value="Genomic_DNA"/>
</dbReference>
<evidence type="ECO:0000259" key="3">
    <source>
        <dbReference type="Pfam" id="PF16490"/>
    </source>
</evidence>
<comment type="caution">
    <text evidence="5">The sequence shown here is derived from an EMBL/GenBank/DDBJ whole genome shotgun (WGS) entry which is preliminary data.</text>
</comment>
<proteinExistence type="predicted"/>
<evidence type="ECO:0000313" key="4">
    <source>
        <dbReference type="EMBL" id="KAB6150218.1"/>
    </source>
</evidence>
<dbReference type="PANTHER" id="PTHR43818:SF11">
    <property type="entry name" value="BCDNA.GH03377"/>
    <property type="match status" value="1"/>
</dbReference>
<dbReference type="Gene3D" id="3.40.50.720">
    <property type="entry name" value="NAD(P)-binding Rossmann-like Domain"/>
    <property type="match status" value="1"/>
</dbReference>
<dbReference type="InterPro" id="IPR000683">
    <property type="entry name" value="Gfo/Idh/MocA-like_OxRdtase_N"/>
</dbReference>
<evidence type="ECO:0000313" key="6">
    <source>
        <dbReference type="Proteomes" id="UP000196036"/>
    </source>
</evidence>
<feature type="domain" description="Putative oxidoreductase C-terminal" evidence="3">
    <location>
        <begin position="186"/>
        <end position="465"/>
    </location>
</feature>
<dbReference type="PROSITE" id="PS51257">
    <property type="entry name" value="PROKAR_LIPOPROTEIN"/>
    <property type="match status" value="1"/>
</dbReference>
<dbReference type="Pfam" id="PF01408">
    <property type="entry name" value="GFO_IDH_MocA"/>
    <property type="match status" value="1"/>
</dbReference>
<dbReference type="Proteomes" id="UP000434604">
    <property type="component" value="Unassembled WGS sequence"/>
</dbReference>
<evidence type="ECO:0000256" key="1">
    <source>
        <dbReference type="ARBA" id="ARBA00023002"/>
    </source>
</evidence>
<accession>A0A1Y4VW27</accession>
<dbReference type="PANTHER" id="PTHR43818">
    <property type="entry name" value="BCDNA.GH03377"/>
    <property type="match status" value="1"/>
</dbReference>
<reference evidence="4 7" key="3">
    <citation type="journal article" date="2019" name="Nat. Med.">
        <title>A library of human gut bacterial isolates paired with longitudinal multiomics data enables mechanistic microbiome research.</title>
        <authorList>
            <person name="Poyet M."/>
            <person name="Groussin M."/>
            <person name="Gibbons S.M."/>
            <person name="Avila-Pacheco J."/>
            <person name="Jiang X."/>
            <person name="Kearney S.M."/>
            <person name="Perrotta A.R."/>
            <person name="Berdy B."/>
            <person name="Zhao S."/>
            <person name="Lieberman T.D."/>
            <person name="Swanson P.K."/>
            <person name="Smith M."/>
            <person name="Roesemann S."/>
            <person name="Alexander J.E."/>
            <person name="Rich S.A."/>
            <person name="Livny J."/>
            <person name="Vlamakis H."/>
            <person name="Clish C."/>
            <person name="Bullock K."/>
            <person name="Deik A."/>
            <person name="Scott J."/>
            <person name="Pierce K.A."/>
            <person name="Xavier R.J."/>
            <person name="Alm E.J."/>
        </authorList>
    </citation>
    <scope>NUCLEOTIDE SEQUENCE [LARGE SCALE GENOMIC DNA]</scope>
    <source>
        <strain evidence="4 7">BIOML-A58</strain>
    </source>
</reference>
<dbReference type="AlphaFoldDB" id="A0A1Y4VW27"/>
<evidence type="ECO:0000313" key="7">
    <source>
        <dbReference type="Proteomes" id="UP000434604"/>
    </source>
</evidence>
<dbReference type="GO" id="GO:0016491">
    <property type="term" value="F:oxidoreductase activity"/>
    <property type="evidence" value="ECO:0007669"/>
    <property type="project" value="UniProtKB-KW"/>
</dbReference>
<name>A0A1Y4VW27_9BACE</name>
<gene>
    <name evidence="5" type="ORF">B5E52_00895</name>
    <name evidence="4" type="ORF">GA398_00200</name>
</gene>
<feature type="domain" description="Gfo/Idh/MocA-like oxidoreductase N-terminal" evidence="2">
    <location>
        <begin position="103"/>
        <end position="161"/>
    </location>
</feature>
<evidence type="ECO:0000259" key="2">
    <source>
        <dbReference type="Pfam" id="PF01408"/>
    </source>
</evidence>
<evidence type="ECO:0000313" key="5">
    <source>
        <dbReference type="EMBL" id="OUQ74171.1"/>
    </source>
</evidence>
<organism evidence="5 6">
    <name type="scientific">Bacteroides xylanisolvens</name>
    <dbReference type="NCBI Taxonomy" id="371601"/>
    <lineage>
        <taxon>Bacteria</taxon>
        <taxon>Pseudomonadati</taxon>
        <taxon>Bacteroidota</taxon>
        <taxon>Bacteroidia</taxon>
        <taxon>Bacteroidales</taxon>
        <taxon>Bacteroidaceae</taxon>
        <taxon>Bacteroides</taxon>
    </lineage>
</organism>